<dbReference type="NCBIfam" id="TIGR04345">
    <property type="entry name" value="ovoA_Cterm"/>
    <property type="match status" value="1"/>
</dbReference>
<dbReference type="InterPro" id="IPR027625">
    <property type="entry name" value="OvoA_Cterm"/>
</dbReference>
<evidence type="ECO:0000313" key="3">
    <source>
        <dbReference type="Proteomes" id="UP001497497"/>
    </source>
</evidence>
<dbReference type="Pfam" id="PF13489">
    <property type="entry name" value="Methyltransf_23"/>
    <property type="match status" value="1"/>
</dbReference>
<dbReference type="PANTHER" id="PTHR45445:SF2">
    <property type="entry name" value="METHYLTRANSFERASE TYPE 11 DOMAIN-CONTAINING PROTEIN"/>
    <property type="match status" value="1"/>
</dbReference>
<dbReference type="InterPro" id="IPR029063">
    <property type="entry name" value="SAM-dependent_MTases_sf"/>
</dbReference>
<feature type="transmembrane region" description="Helical" evidence="1">
    <location>
        <begin position="12"/>
        <end position="29"/>
    </location>
</feature>
<evidence type="ECO:0008006" key="4">
    <source>
        <dbReference type="Google" id="ProtNLM"/>
    </source>
</evidence>
<protein>
    <recommendedName>
        <fullName evidence="4">Methyltransferase type 11 domain-containing protein</fullName>
    </recommendedName>
</protein>
<reference evidence="2 3" key="1">
    <citation type="submission" date="2024-04" db="EMBL/GenBank/DDBJ databases">
        <authorList>
            <consortium name="Genoscope - CEA"/>
            <person name="William W."/>
        </authorList>
    </citation>
    <scope>NUCLEOTIDE SEQUENCE [LARGE SCALE GENOMIC DNA]</scope>
</reference>
<organism evidence="2 3">
    <name type="scientific">Lymnaea stagnalis</name>
    <name type="common">Great pond snail</name>
    <name type="synonym">Helix stagnalis</name>
    <dbReference type="NCBI Taxonomy" id="6523"/>
    <lineage>
        <taxon>Eukaryota</taxon>
        <taxon>Metazoa</taxon>
        <taxon>Spiralia</taxon>
        <taxon>Lophotrochozoa</taxon>
        <taxon>Mollusca</taxon>
        <taxon>Gastropoda</taxon>
        <taxon>Heterobranchia</taxon>
        <taxon>Euthyneura</taxon>
        <taxon>Panpulmonata</taxon>
        <taxon>Hygrophila</taxon>
        <taxon>Lymnaeoidea</taxon>
        <taxon>Lymnaeidae</taxon>
        <taxon>Lymnaea</taxon>
    </lineage>
</organism>
<dbReference type="Gene3D" id="3.40.50.150">
    <property type="entry name" value="Vaccinia Virus protein VP39"/>
    <property type="match status" value="1"/>
</dbReference>
<dbReference type="SUPFAM" id="SSF53335">
    <property type="entry name" value="S-adenosyl-L-methionine-dependent methyltransferases"/>
    <property type="match status" value="1"/>
</dbReference>
<gene>
    <name evidence="2" type="ORF">GSLYS_00006224001</name>
</gene>
<name>A0AAV2HE23_LYMST</name>
<dbReference type="PANTHER" id="PTHR45445">
    <property type="match status" value="1"/>
</dbReference>
<sequence>MAHVFGIDHKYLAISAIGLSTGIAAYAVYRSKYPAPLSKSAASDVYESKKLLSEYLVFHFGTPDQLLPFQFGPKDSLDFPKRCADLCLKYYQPREGIPNRALDIGCAVGRSSFELTRGVEQVIGIDYSQAFVNAANVLKSEGQLKYSLVQEGDIFTEEIAEVPKDINRTKVTFEQGDACCLKSSLGQFGVVLAANLICRLHHPKDFLDRLRLLLPHPGSILVITAPYTWLTDFTAKELWLGGFINQAGDAVTGFQTLQKELGQDFDLLEEVNMPFFIRETARKNQWTVAHATVWRRK</sequence>
<dbReference type="AlphaFoldDB" id="A0AAV2HE23"/>
<proteinExistence type="predicted"/>
<keyword evidence="1" id="KW-0812">Transmembrane</keyword>
<dbReference type="Proteomes" id="UP001497497">
    <property type="component" value="Unassembled WGS sequence"/>
</dbReference>
<keyword evidence="1" id="KW-1133">Transmembrane helix</keyword>
<accession>A0AAV2HE23</accession>
<evidence type="ECO:0000256" key="1">
    <source>
        <dbReference type="SAM" id="Phobius"/>
    </source>
</evidence>
<keyword evidence="3" id="KW-1185">Reference proteome</keyword>
<keyword evidence="1" id="KW-0472">Membrane</keyword>
<dbReference type="EMBL" id="CAXITT010000107">
    <property type="protein sequence ID" value="CAL1532145.1"/>
    <property type="molecule type" value="Genomic_DNA"/>
</dbReference>
<comment type="caution">
    <text evidence="2">The sequence shown here is derived from an EMBL/GenBank/DDBJ whole genome shotgun (WGS) entry which is preliminary data.</text>
</comment>
<evidence type="ECO:0000313" key="2">
    <source>
        <dbReference type="EMBL" id="CAL1532145.1"/>
    </source>
</evidence>